<reference evidence="6 7" key="1">
    <citation type="submission" date="2017-03" db="EMBL/GenBank/DDBJ databases">
        <title>Genomes of endolithic fungi from Antarctica.</title>
        <authorList>
            <person name="Coleine C."/>
            <person name="Masonjones S."/>
            <person name="Stajich J.E."/>
        </authorList>
    </citation>
    <scope>NUCLEOTIDE SEQUENCE [LARGE SCALE GENOMIC DNA]</scope>
    <source>
        <strain evidence="6 7">CCFEE 6315</strain>
    </source>
</reference>
<accession>A0A4U0TKB9</accession>
<comment type="caution">
    <text evidence="6">The sequence shown here is derived from an EMBL/GenBank/DDBJ whole genome shotgun (WGS) entry which is preliminary data.</text>
</comment>
<dbReference type="Gene3D" id="2.30.30.1020">
    <property type="entry name" value="CCR4-NOT complex subunit 2/3/5, C-terminal domain"/>
    <property type="match status" value="1"/>
</dbReference>
<protein>
    <recommendedName>
        <fullName evidence="5">NOT2/NOT3/NOT5 C-terminal domain-containing protein</fullName>
    </recommendedName>
</protein>
<proteinExistence type="inferred from homology"/>
<evidence type="ECO:0000256" key="2">
    <source>
        <dbReference type="ARBA" id="ARBA00023015"/>
    </source>
</evidence>
<evidence type="ECO:0000256" key="3">
    <source>
        <dbReference type="ARBA" id="ARBA00023163"/>
    </source>
</evidence>
<evidence type="ECO:0000259" key="5">
    <source>
        <dbReference type="Pfam" id="PF04153"/>
    </source>
</evidence>
<dbReference type="InterPro" id="IPR007282">
    <property type="entry name" value="NOT2/3/5_C"/>
</dbReference>
<feature type="compositionally biased region" description="Basic residues" evidence="4">
    <location>
        <begin position="1"/>
        <end position="11"/>
    </location>
</feature>
<dbReference type="InterPro" id="IPR038635">
    <property type="entry name" value="CCR4-NOT_su2/3/5_C_sf"/>
</dbReference>
<feature type="domain" description="NOT2/NOT3/NOT5 C-terminal" evidence="5">
    <location>
        <begin position="402"/>
        <end position="546"/>
    </location>
</feature>
<evidence type="ECO:0000256" key="1">
    <source>
        <dbReference type="ARBA" id="ARBA00007682"/>
    </source>
</evidence>
<feature type="compositionally biased region" description="Low complexity" evidence="4">
    <location>
        <begin position="36"/>
        <end position="50"/>
    </location>
</feature>
<dbReference type="Pfam" id="PF04153">
    <property type="entry name" value="NOT2_3_5_C"/>
    <property type="match status" value="1"/>
</dbReference>
<keyword evidence="2" id="KW-0805">Transcription regulation</keyword>
<dbReference type="AlphaFoldDB" id="A0A4U0TKB9"/>
<keyword evidence="3" id="KW-0804">Transcription</keyword>
<dbReference type="Proteomes" id="UP000308549">
    <property type="component" value="Unassembled WGS sequence"/>
</dbReference>
<feature type="compositionally biased region" description="Low complexity" evidence="4">
    <location>
        <begin position="292"/>
        <end position="310"/>
    </location>
</feature>
<feature type="compositionally biased region" description="Pro residues" evidence="4">
    <location>
        <begin position="282"/>
        <end position="291"/>
    </location>
</feature>
<organism evidence="6 7">
    <name type="scientific">Salinomyces thailandicus</name>
    <dbReference type="NCBI Taxonomy" id="706561"/>
    <lineage>
        <taxon>Eukaryota</taxon>
        <taxon>Fungi</taxon>
        <taxon>Dikarya</taxon>
        <taxon>Ascomycota</taxon>
        <taxon>Pezizomycotina</taxon>
        <taxon>Dothideomycetes</taxon>
        <taxon>Dothideomycetidae</taxon>
        <taxon>Mycosphaerellales</taxon>
        <taxon>Teratosphaeriaceae</taxon>
        <taxon>Salinomyces</taxon>
    </lineage>
</organism>
<dbReference type="GO" id="GO:0000289">
    <property type="term" value="P:nuclear-transcribed mRNA poly(A) tail shortening"/>
    <property type="evidence" value="ECO:0007669"/>
    <property type="project" value="UniProtKB-ARBA"/>
</dbReference>
<comment type="similarity">
    <text evidence="1">Belongs to the CNOT2/3/5 family.</text>
</comment>
<feature type="region of interest" description="Disordered" evidence="4">
    <location>
        <begin position="147"/>
        <end position="323"/>
    </location>
</feature>
<dbReference type="GO" id="GO:0030015">
    <property type="term" value="C:CCR4-NOT core complex"/>
    <property type="evidence" value="ECO:0007669"/>
    <property type="project" value="InterPro"/>
</dbReference>
<name>A0A4U0TKB9_9PEZI</name>
<evidence type="ECO:0000313" key="6">
    <source>
        <dbReference type="EMBL" id="TKA22055.1"/>
    </source>
</evidence>
<gene>
    <name evidence="6" type="ORF">B0A50_08434</name>
</gene>
<feature type="region of interest" description="Disordered" evidence="4">
    <location>
        <begin position="1"/>
        <end position="91"/>
    </location>
</feature>
<sequence length="606" mass="62153">MPPHTRKRSRQWQRFTSSLWSTDGSLKLNADRDAHTTTGTTNPHNPNPTGLRSLNMNTYPSQPQTASQAPPSRGPSRLQNTSKSGLGVGNGAMSGWSGVGGSGGGGFGGVGGLGQGPGANAGAGAVGRPGQLSGFAQVMGGGSQAGLDMSDFPTLSGGPRPTAPSTAAGWNSAAIRQPSAQQPTSTATSNAASQPQRAPSTAPSAQDFDQGFDGGRSQQPSEQASRSGGDDFPPLAGSGPLNGDTPGLGSTLTSPTAPQQLNAQQAQLPIREASNAAFQTPSQPPPQPQAPIGPTQVPQSTPQAAQQNGQPPAPSVKPYADMNDGEKYGLTALAAAFEARHLHDTGQSAQVDPTLPPMMRNGLFLGQDLSLLGLDLDSPDPIYPTFHPFPSAAAGTSSFDYMERNVVPEFALPPAYVVTNVPSLEGRLGGFSDETLFAIFYLNPRSTQQELASIELTGRDWRFHKLLRQWLQKDNPATHQASAMSAGGAGTGGSSSLPLHDFAQSIPIGSPPMRLGPGQEKGAYVFFNAQEWRRERKEFVLDYGELEGRAGSAYGGGVGNAGAPGMSNGATAPAPGLSGPGQVSGVTTPAPGLSLPTGAQQGGTGV</sequence>
<feature type="region of interest" description="Disordered" evidence="4">
    <location>
        <begin position="566"/>
        <end position="606"/>
    </location>
</feature>
<dbReference type="OrthoDB" id="25391at2759"/>
<feature type="compositionally biased region" description="Low complexity" evidence="4">
    <location>
        <begin position="257"/>
        <end position="269"/>
    </location>
</feature>
<evidence type="ECO:0000256" key="4">
    <source>
        <dbReference type="SAM" id="MobiDB-lite"/>
    </source>
</evidence>
<dbReference type="InterPro" id="IPR040168">
    <property type="entry name" value="Not2/3/5"/>
</dbReference>
<keyword evidence="7" id="KW-1185">Reference proteome</keyword>
<evidence type="ECO:0000313" key="7">
    <source>
        <dbReference type="Proteomes" id="UP000308549"/>
    </source>
</evidence>
<feature type="compositionally biased region" description="Polar residues" evidence="4">
    <location>
        <begin position="216"/>
        <end position="226"/>
    </location>
</feature>
<feature type="compositionally biased region" description="Polar residues" evidence="4">
    <location>
        <begin position="178"/>
        <end position="204"/>
    </location>
</feature>
<dbReference type="GO" id="GO:0006355">
    <property type="term" value="P:regulation of DNA-templated transcription"/>
    <property type="evidence" value="ECO:0007669"/>
    <property type="project" value="InterPro"/>
</dbReference>
<feature type="compositionally biased region" description="Polar residues" evidence="4">
    <location>
        <begin position="12"/>
        <end position="24"/>
    </location>
</feature>
<feature type="compositionally biased region" description="Low complexity" evidence="4">
    <location>
        <begin position="60"/>
        <end position="71"/>
    </location>
</feature>
<dbReference type="EMBL" id="NAJL01000086">
    <property type="protein sequence ID" value="TKA22055.1"/>
    <property type="molecule type" value="Genomic_DNA"/>
</dbReference>
<dbReference type="PANTHER" id="PTHR23326">
    <property type="entry name" value="CCR4 NOT-RELATED"/>
    <property type="match status" value="1"/>
</dbReference>